<dbReference type="STRING" id="379532.ENSPCOP00000003715"/>
<keyword evidence="3" id="KW-1185">Reference proteome</keyword>
<dbReference type="InterPro" id="IPR034585">
    <property type="entry name" value="PAP-1"/>
</dbReference>
<dbReference type="GO" id="GO:0050890">
    <property type="term" value="P:cognition"/>
    <property type="evidence" value="ECO:0007669"/>
    <property type="project" value="Ensembl"/>
</dbReference>
<organism evidence="2 3">
    <name type="scientific">Propithecus coquereli</name>
    <name type="common">Coquerel's sifaka</name>
    <name type="synonym">Propithecus verreauxi coquereli</name>
    <dbReference type="NCBI Taxonomy" id="379532"/>
    <lineage>
        <taxon>Eukaryota</taxon>
        <taxon>Metazoa</taxon>
        <taxon>Chordata</taxon>
        <taxon>Craniata</taxon>
        <taxon>Vertebrata</taxon>
        <taxon>Euteleostomi</taxon>
        <taxon>Mammalia</taxon>
        <taxon>Eutheria</taxon>
        <taxon>Euarchontoglires</taxon>
        <taxon>Primates</taxon>
        <taxon>Strepsirrhini</taxon>
        <taxon>Lemuriformes</taxon>
        <taxon>Indriidae</taxon>
        <taxon>Propithecus</taxon>
    </lineage>
</organism>
<dbReference type="PANTHER" id="PTHR35252">
    <property type="entry name" value="RETINITIS PIGMENTOSA 9 PROTEIN"/>
    <property type="match status" value="1"/>
</dbReference>
<feature type="region of interest" description="Disordered" evidence="1">
    <location>
        <begin position="159"/>
        <end position="215"/>
    </location>
</feature>
<dbReference type="PANTHER" id="PTHR35252:SF1">
    <property type="entry name" value="RETINITIS PIGMENTOSA 9 PROTEIN"/>
    <property type="match status" value="1"/>
</dbReference>
<feature type="compositionally biased region" description="Basic and acidic residues" evidence="1">
    <location>
        <begin position="17"/>
        <end position="29"/>
    </location>
</feature>
<evidence type="ECO:0000313" key="3">
    <source>
        <dbReference type="Proteomes" id="UP000233160"/>
    </source>
</evidence>
<dbReference type="AlphaFoldDB" id="A0A2K6EPQ9"/>
<feature type="region of interest" description="Disordered" evidence="1">
    <location>
        <begin position="1"/>
        <end position="41"/>
    </location>
</feature>
<gene>
    <name evidence="2" type="primary">RP9</name>
</gene>
<dbReference type="Ensembl" id="ENSPCOT00000012655.1">
    <property type="protein sequence ID" value="ENSPCOP00000003715.1"/>
    <property type="gene ID" value="ENSPCOG00000011129.1"/>
</dbReference>
<reference evidence="2" key="2">
    <citation type="submission" date="2025-09" db="UniProtKB">
        <authorList>
            <consortium name="Ensembl"/>
        </authorList>
    </citation>
    <scope>IDENTIFICATION</scope>
</reference>
<reference evidence="2" key="1">
    <citation type="submission" date="2025-08" db="UniProtKB">
        <authorList>
            <consortium name="Ensembl"/>
        </authorList>
    </citation>
    <scope>IDENTIFICATION</scope>
</reference>
<feature type="compositionally biased region" description="Basic residues" evidence="1">
    <location>
        <begin position="178"/>
        <end position="206"/>
    </location>
</feature>
<evidence type="ECO:0000313" key="2">
    <source>
        <dbReference type="Ensembl" id="ENSPCOP00000003715.1"/>
    </source>
</evidence>
<accession>A0A2K6EPQ9</accession>
<evidence type="ECO:0000256" key="1">
    <source>
        <dbReference type="SAM" id="MobiDB-lite"/>
    </source>
</evidence>
<sequence>MSSRPGRDDSGAGGARRPREPPEQEQQRRREQKRRRHDNSNALLPCRLHLVSFVQEDETKPEDCIPDVPGNEHAREFLAHAPTKGLWMPLGKEVKVMQCWRCKRYGHRTGDKECPFFIKGNQKLEQFRVAHEDPMYDIIRDNKRHEKDVRIQQLKQLLEDSTSDEDGSSSSSSECKEKHKKKKKKEKHKKRKKEKRKKKKRKHKSSKSNESSDSE</sequence>
<protein>
    <submittedName>
        <fullName evidence="2">RP9 pre-mRNA splicing factor</fullName>
    </submittedName>
</protein>
<dbReference type="GeneTree" id="ENSGT00940000162896"/>
<dbReference type="Proteomes" id="UP000233160">
    <property type="component" value="Unassembled WGS sequence"/>
</dbReference>
<dbReference type="GO" id="GO:0008380">
    <property type="term" value="P:RNA splicing"/>
    <property type="evidence" value="ECO:0007669"/>
    <property type="project" value="InterPro"/>
</dbReference>
<feature type="compositionally biased region" description="Basic and acidic residues" evidence="1">
    <location>
        <begin position="1"/>
        <end position="10"/>
    </location>
</feature>
<name>A0A2K6EPQ9_PROCO</name>
<proteinExistence type="predicted"/>